<dbReference type="InterPro" id="IPR001708">
    <property type="entry name" value="YidC/ALB3/OXA1/COX18"/>
</dbReference>
<organism evidence="12 13">
    <name type="scientific">candidate division WWE3 bacterium</name>
    <dbReference type="NCBI Taxonomy" id="2053526"/>
    <lineage>
        <taxon>Bacteria</taxon>
        <taxon>Katanobacteria</taxon>
    </lineage>
</organism>
<dbReference type="GO" id="GO:0032977">
    <property type="term" value="F:membrane insertase activity"/>
    <property type="evidence" value="ECO:0007669"/>
    <property type="project" value="InterPro"/>
</dbReference>
<reference evidence="12 13" key="1">
    <citation type="journal article" date="2020" name="Biotechnol. Biofuels">
        <title>New insights from the biogas microbiome by comprehensive genome-resolved metagenomics of nearly 1600 species originating from multiple anaerobic digesters.</title>
        <authorList>
            <person name="Campanaro S."/>
            <person name="Treu L."/>
            <person name="Rodriguez-R L.M."/>
            <person name="Kovalovszki A."/>
            <person name="Ziels R.M."/>
            <person name="Maus I."/>
            <person name="Zhu X."/>
            <person name="Kougias P.G."/>
            <person name="Basile A."/>
            <person name="Luo G."/>
            <person name="Schluter A."/>
            <person name="Konstantinidis K.T."/>
            <person name="Angelidaki I."/>
        </authorList>
    </citation>
    <scope>NUCLEOTIDE SEQUENCE [LARGE SCALE GENOMIC DNA]</scope>
    <source>
        <strain evidence="12">AS27yjCOA_202</strain>
    </source>
</reference>
<dbReference type="PANTHER" id="PTHR12428:SF65">
    <property type="entry name" value="CYTOCHROME C OXIDASE ASSEMBLY PROTEIN COX18, MITOCHONDRIAL"/>
    <property type="match status" value="1"/>
</dbReference>
<evidence type="ECO:0000313" key="12">
    <source>
        <dbReference type="EMBL" id="NMB91304.1"/>
    </source>
</evidence>
<keyword evidence="7 10" id="KW-0472">Membrane</keyword>
<keyword evidence="3" id="KW-1003">Cell membrane</keyword>
<name>A0A7X9E6B6_UNCKA</name>
<dbReference type="NCBIfam" id="TIGR03592">
    <property type="entry name" value="yidC_oxa1_cterm"/>
    <property type="match status" value="1"/>
</dbReference>
<evidence type="ECO:0000256" key="1">
    <source>
        <dbReference type="ARBA" id="ARBA00004651"/>
    </source>
</evidence>
<evidence type="ECO:0000256" key="3">
    <source>
        <dbReference type="ARBA" id="ARBA00022475"/>
    </source>
</evidence>
<gene>
    <name evidence="12" type="ORF">GYA37_00475</name>
</gene>
<dbReference type="EMBL" id="JAAZNV010000006">
    <property type="protein sequence ID" value="NMB91304.1"/>
    <property type="molecule type" value="Genomic_DNA"/>
</dbReference>
<keyword evidence="8" id="KW-0143">Chaperone</keyword>
<evidence type="ECO:0000256" key="5">
    <source>
        <dbReference type="ARBA" id="ARBA00022927"/>
    </source>
</evidence>
<keyword evidence="4 9" id="KW-0812">Transmembrane</keyword>
<protein>
    <submittedName>
        <fullName evidence="12">Membrane protein insertase YidC</fullName>
    </submittedName>
</protein>
<comment type="caution">
    <text evidence="12">The sequence shown here is derived from an EMBL/GenBank/DDBJ whole genome shotgun (WGS) entry which is preliminary data.</text>
</comment>
<dbReference type="CDD" id="cd20070">
    <property type="entry name" value="5TM_YidC_Alb3"/>
    <property type="match status" value="1"/>
</dbReference>
<proteinExistence type="inferred from homology"/>
<dbReference type="InterPro" id="IPR028055">
    <property type="entry name" value="YidC/Oxa/ALB_C"/>
</dbReference>
<evidence type="ECO:0000256" key="2">
    <source>
        <dbReference type="ARBA" id="ARBA00022448"/>
    </source>
</evidence>
<dbReference type="InterPro" id="IPR047196">
    <property type="entry name" value="YidC_ALB_C"/>
</dbReference>
<dbReference type="GO" id="GO:0051205">
    <property type="term" value="P:protein insertion into membrane"/>
    <property type="evidence" value="ECO:0007669"/>
    <property type="project" value="TreeGrafter"/>
</dbReference>
<evidence type="ECO:0000256" key="9">
    <source>
        <dbReference type="RuleBase" id="RU003945"/>
    </source>
</evidence>
<evidence type="ECO:0000259" key="11">
    <source>
        <dbReference type="Pfam" id="PF02096"/>
    </source>
</evidence>
<accession>A0A7X9E6B6</accession>
<dbReference type="PANTHER" id="PTHR12428">
    <property type="entry name" value="OXA1"/>
    <property type="match status" value="1"/>
</dbReference>
<sequence length="260" mass="29511">MWNTLLINPILNILIGLYKLTGGNLGVAIISFTIVTKTLLIPATIPALKMAKKQRDIQPELEKIKKKFKYDNKKQAELQMELFRKHGINPASGCLTTIITYAIMIAIYRVISMFTMTDNLSSLNERIYLNSLKFASHEILNTKFLYLNDLTKPDPYLIITILAVVAQFIVTKMTMPYSKVSSKAVRQTPGQADDMIQAMQKQNLYVMPIMFFIFGLKLPAGVMLYILVSTVFQVGQTYYFSGWGGLKSWISKLKFGKKDI</sequence>
<feature type="transmembrane region" description="Helical" evidence="10">
    <location>
        <begin position="156"/>
        <end position="175"/>
    </location>
</feature>
<dbReference type="AlphaFoldDB" id="A0A7X9E6B6"/>
<dbReference type="GO" id="GO:0015031">
    <property type="term" value="P:protein transport"/>
    <property type="evidence" value="ECO:0007669"/>
    <property type="project" value="UniProtKB-KW"/>
</dbReference>
<feature type="transmembrane region" description="Helical" evidence="10">
    <location>
        <begin position="25"/>
        <end position="48"/>
    </location>
</feature>
<evidence type="ECO:0000256" key="7">
    <source>
        <dbReference type="ARBA" id="ARBA00023136"/>
    </source>
</evidence>
<comment type="similarity">
    <text evidence="9">Belongs to the OXA1/ALB3/YidC family.</text>
</comment>
<keyword evidence="2" id="KW-0813">Transport</keyword>
<keyword evidence="6 10" id="KW-1133">Transmembrane helix</keyword>
<evidence type="ECO:0000256" key="4">
    <source>
        <dbReference type="ARBA" id="ARBA00022692"/>
    </source>
</evidence>
<dbReference type="GO" id="GO:0005886">
    <property type="term" value="C:plasma membrane"/>
    <property type="evidence" value="ECO:0007669"/>
    <property type="project" value="UniProtKB-SubCell"/>
</dbReference>
<dbReference type="Proteomes" id="UP000590542">
    <property type="component" value="Unassembled WGS sequence"/>
</dbReference>
<dbReference type="Pfam" id="PF02096">
    <property type="entry name" value="60KD_IMP"/>
    <property type="match status" value="1"/>
</dbReference>
<feature type="transmembrane region" description="Helical" evidence="10">
    <location>
        <begin position="204"/>
        <end position="228"/>
    </location>
</feature>
<evidence type="ECO:0000256" key="6">
    <source>
        <dbReference type="ARBA" id="ARBA00022989"/>
    </source>
</evidence>
<feature type="domain" description="Membrane insertase YidC/Oxa/ALB C-terminal" evidence="11">
    <location>
        <begin position="26"/>
        <end position="240"/>
    </location>
</feature>
<comment type="subcellular location">
    <subcellularLocation>
        <location evidence="1">Cell membrane</location>
        <topology evidence="1">Multi-pass membrane protein</topology>
    </subcellularLocation>
    <subcellularLocation>
        <location evidence="9">Membrane</location>
        <topology evidence="9">Multi-pass membrane protein</topology>
    </subcellularLocation>
</comment>
<evidence type="ECO:0000256" key="10">
    <source>
        <dbReference type="SAM" id="Phobius"/>
    </source>
</evidence>
<evidence type="ECO:0000256" key="8">
    <source>
        <dbReference type="ARBA" id="ARBA00023186"/>
    </source>
</evidence>
<keyword evidence="5" id="KW-0653">Protein transport</keyword>
<evidence type="ECO:0000313" key="13">
    <source>
        <dbReference type="Proteomes" id="UP000590542"/>
    </source>
</evidence>
<feature type="transmembrane region" description="Helical" evidence="10">
    <location>
        <begin position="88"/>
        <end position="111"/>
    </location>
</feature>